<dbReference type="OMA" id="LEDYHPQ"/>
<dbReference type="RefSeq" id="XP_018268292.1">
    <property type="nucleotide sequence ID" value="XM_018418159.1"/>
</dbReference>
<dbReference type="Proteomes" id="UP000053890">
    <property type="component" value="Unassembled WGS sequence"/>
</dbReference>
<evidence type="ECO:0000313" key="4">
    <source>
        <dbReference type="Proteomes" id="UP000053890"/>
    </source>
</evidence>
<evidence type="ECO:0000259" key="2">
    <source>
        <dbReference type="Pfam" id="PF12234"/>
    </source>
</evidence>
<organism evidence="3 4">
    <name type="scientific">Rhodotorula graminis (strain WP1)</name>
    <dbReference type="NCBI Taxonomy" id="578459"/>
    <lineage>
        <taxon>Eukaryota</taxon>
        <taxon>Fungi</taxon>
        <taxon>Dikarya</taxon>
        <taxon>Basidiomycota</taxon>
        <taxon>Pucciniomycotina</taxon>
        <taxon>Microbotryomycetes</taxon>
        <taxon>Sporidiobolales</taxon>
        <taxon>Sporidiobolaceae</taxon>
        <taxon>Rhodotorula</taxon>
    </lineage>
</organism>
<dbReference type="EMBL" id="KQ474088">
    <property type="protein sequence ID" value="KPV72243.1"/>
    <property type="molecule type" value="Genomic_DNA"/>
</dbReference>
<dbReference type="GO" id="GO:0007035">
    <property type="term" value="P:vacuolar acidification"/>
    <property type="evidence" value="ECO:0007669"/>
    <property type="project" value="TreeGrafter"/>
</dbReference>
<reference evidence="3 4" key="1">
    <citation type="journal article" date="2015" name="Front. Microbiol.">
        <title>Genome sequence of the plant growth promoting endophytic yeast Rhodotorula graminis WP1.</title>
        <authorList>
            <person name="Firrincieli A."/>
            <person name="Otillar R."/>
            <person name="Salamov A."/>
            <person name="Schmutz J."/>
            <person name="Khan Z."/>
            <person name="Redman R.S."/>
            <person name="Fleck N.D."/>
            <person name="Lindquist E."/>
            <person name="Grigoriev I.V."/>
            <person name="Doty S.L."/>
        </authorList>
    </citation>
    <scope>NUCLEOTIDE SEQUENCE [LARGE SCALE GENOMIC DNA]</scope>
    <source>
        <strain evidence="3 4">WP1</strain>
    </source>
</reference>
<dbReference type="InterPro" id="IPR052208">
    <property type="entry name" value="DmX-like/RAVE_component"/>
</dbReference>
<dbReference type="GeneID" id="28978607"/>
<protein>
    <recommendedName>
        <fullName evidence="2">RAVE complex protein Rav1 C-terminal domain-containing protein</fullName>
    </recommendedName>
</protein>
<accession>A0A0P9EYG1</accession>
<dbReference type="PANTHER" id="PTHR13950">
    <property type="entry name" value="RABCONNECTIN-RELATED"/>
    <property type="match status" value="1"/>
</dbReference>
<gene>
    <name evidence="3" type="ORF">RHOBADRAFT_56056</name>
</gene>
<dbReference type="GO" id="GO:0043291">
    <property type="term" value="C:RAVE complex"/>
    <property type="evidence" value="ECO:0007669"/>
    <property type="project" value="TreeGrafter"/>
</dbReference>
<dbReference type="SUPFAM" id="SSF50978">
    <property type="entry name" value="WD40 repeat-like"/>
    <property type="match status" value="1"/>
</dbReference>
<feature type="region of interest" description="Disordered" evidence="1">
    <location>
        <begin position="1255"/>
        <end position="1282"/>
    </location>
</feature>
<dbReference type="OrthoDB" id="342131at2759"/>
<dbReference type="InterPro" id="IPR022033">
    <property type="entry name" value="Rav1p_C"/>
</dbReference>
<dbReference type="InterPro" id="IPR036322">
    <property type="entry name" value="WD40_repeat_dom_sf"/>
</dbReference>
<feature type="domain" description="RAVE complex protein Rav1 C-terminal" evidence="2">
    <location>
        <begin position="584"/>
        <end position="1213"/>
    </location>
</feature>
<dbReference type="Pfam" id="PF12234">
    <property type="entry name" value="Rav1p_C"/>
    <property type="match status" value="1"/>
</dbReference>
<evidence type="ECO:0000313" key="3">
    <source>
        <dbReference type="EMBL" id="KPV72243.1"/>
    </source>
</evidence>
<evidence type="ECO:0000256" key="1">
    <source>
        <dbReference type="SAM" id="MobiDB-lite"/>
    </source>
</evidence>
<name>A0A0P9EYG1_RHOGW</name>
<proteinExistence type="predicted"/>
<dbReference type="SUPFAM" id="SSF101908">
    <property type="entry name" value="Putative isomerase YbhE"/>
    <property type="match status" value="1"/>
</dbReference>
<dbReference type="PANTHER" id="PTHR13950:SF9">
    <property type="entry name" value="RABCONNECTIN-3A"/>
    <property type="match status" value="1"/>
</dbReference>
<keyword evidence="4" id="KW-1185">Reference proteome</keyword>
<sequence>MATLELHESAVGAPNHGSHTLAAAVLDSRPVLVAAVGARVDLLDENCKLVHALPLEHAFPGRTGDDQVEAVAVDGPSAQIAAVSNRRVAVWSTGRGGTWRVHSSFVVQHDVRALDFVQGHLVVAGDGISLWALDQASALPTWAKIGFFLSTTPVSLTRLSPSALVLATVAASSSTVLLHNIVPKTTATPNRLEFRSRAAHSIRIRNVSWRASDNLSDSGPVLFTETVDGVFRIWGCVIDEPDFFSLWTSLDVHTALPKQVPLATCYWRTKETEAGKGTPRGGTEDEFVTVFIDGSVHLTTVSNFDCRPPACLVQSTSTLQQHVFSPTQLANFRHTYLLPSRSASNAFHLVGRCARSTLVHARATVPSSALVAASIKQHAFHDEARKPPISVVGKVVQVRSTLGGAAALVVGEGGRVQSWTVDEDEAATEAYVAEAGIAQDALVTTWLDGRMFAVGSGRKLSIFKFRRSGRLRLLTTTSLPSTMPTRSFDRALAFFVARARPDSLSTTITAVLADGFALDWVYDHKLKTLSPTGETHLGPATSSSTSAIKLVVPLPPAGDDVDAVALLAIDEQGTMRRWVTRLSEPGESWAREGEVRTGLRGIDKVASGVDGTSAVVSRTGDKCRLSIWDPKASEFSSGEQFWMDLEEPVVAIEWSPDGQTLAFATEHEVSLMSAQLLNDLSGAPGWATYANIRIDTVLPAPISTLAWLGSSLILSASDHLFFYSSRLSTGLDAHGLAASRCAPLPLHHPQLLFQALLEGHFDAVVRILSGLAAELTHDGTLTPVSAREKPEVLTLDAFLRHPSVGSKGEAANDVFSALTTSDEREPSSPQVHLSQDDITSLVAALKKRAMRGLSKLEHEHLAVVAQTVFETQTRTGSIDDNGLRYLVSMRSFYLYRDSWPPSPPSSTPSDGHAGPWILRLKYRDMVWAFHSEGQDLLLDESVKTAGGKLTWATARTLGLALWVKPQDMLVRTMETIGRTEFTRDPDDRDPITAMLFYLALRKPHIVRTFWKQATGHGDQRQMLKFLENDFELARWRTAANKNAFVLLSKQRFLFAACFFLLGNSLKDAVSVILRQLNDFQLAVAVARTHEGGTDGPVFRSILEDTVIPRAFERGHRWLGSWAFWVINRRDLAVQIIVTPLSQLSARLPYRVTQVTQPPREDPALLFLFAQLRSWSLQTVKGAIAVPGKTEFNFVLHISRILCRMGCHVLALNLLRNWHFLPATIHSSSDTRPSLRHALRRSSLLLASTKLDLDLPPSNLPSRVASPAPPSTAEDDEKERQKRQFREVVNTVKVEAKAPAEFSFDAFAF</sequence>
<dbReference type="STRING" id="578459.A0A0P9EYG1"/>